<dbReference type="PANTHER" id="PTHR15184">
    <property type="entry name" value="ATP SYNTHASE"/>
    <property type="match status" value="1"/>
</dbReference>
<evidence type="ECO:0000313" key="12">
    <source>
        <dbReference type="EMBL" id="AST91538.1"/>
    </source>
</evidence>
<dbReference type="PROSITE" id="PS00152">
    <property type="entry name" value="ATPASE_ALPHA_BETA"/>
    <property type="match status" value="1"/>
</dbReference>
<dbReference type="GO" id="GO:0005524">
    <property type="term" value="F:ATP binding"/>
    <property type="evidence" value="ECO:0007669"/>
    <property type="project" value="UniProtKB-KW"/>
</dbReference>
<keyword evidence="3" id="KW-0813">Transport</keyword>
<dbReference type="KEGG" id="bcoh:BC6307_09715"/>
<dbReference type="Gene3D" id="1.10.1140.10">
    <property type="entry name" value="Bovine Mitochondrial F1-atpase, Atp Synthase Beta Chain, Chain D, domain 3"/>
    <property type="match status" value="1"/>
</dbReference>
<evidence type="ECO:0000256" key="1">
    <source>
        <dbReference type="ARBA" id="ARBA00004370"/>
    </source>
</evidence>
<dbReference type="Pfam" id="PF22919">
    <property type="entry name" value="ATP-synt_VA_C"/>
    <property type="match status" value="1"/>
</dbReference>
<keyword evidence="6" id="KW-1278">Translocase</keyword>
<dbReference type="InterPro" id="IPR050053">
    <property type="entry name" value="ATPase_alpha/beta_chains"/>
</dbReference>
<evidence type="ECO:0000313" key="13">
    <source>
        <dbReference type="Proteomes" id="UP000215224"/>
    </source>
</evidence>
<evidence type="ECO:0000256" key="5">
    <source>
        <dbReference type="ARBA" id="ARBA00022840"/>
    </source>
</evidence>
<evidence type="ECO:0000256" key="8">
    <source>
        <dbReference type="ARBA" id="ARBA00023136"/>
    </source>
</evidence>
<dbReference type="PANTHER" id="PTHR15184:SF71">
    <property type="entry name" value="ATP SYNTHASE SUBUNIT BETA, MITOCHONDRIAL"/>
    <property type="match status" value="1"/>
</dbReference>
<dbReference type="Proteomes" id="UP000215224">
    <property type="component" value="Chromosome"/>
</dbReference>
<dbReference type="InterPro" id="IPR024034">
    <property type="entry name" value="ATPase_F1/V1_b/a_C"/>
</dbReference>
<dbReference type="SUPFAM" id="SSF47917">
    <property type="entry name" value="C-terminal domain of alpha and beta subunits of F1 ATP synthase"/>
    <property type="match status" value="1"/>
</dbReference>
<evidence type="ECO:0000256" key="7">
    <source>
        <dbReference type="ARBA" id="ARBA00023065"/>
    </source>
</evidence>
<dbReference type="GO" id="GO:0045259">
    <property type="term" value="C:proton-transporting ATP synthase complex"/>
    <property type="evidence" value="ECO:0007669"/>
    <property type="project" value="UniProtKB-KW"/>
</dbReference>
<evidence type="ECO:0000256" key="6">
    <source>
        <dbReference type="ARBA" id="ARBA00022967"/>
    </source>
</evidence>
<dbReference type="Gene3D" id="3.40.50.300">
    <property type="entry name" value="P-loop containing nucleotide triphosphate hydrolases"/>
    <property type="match status" value="1"/>
</dbReference>
<evidence type="ECO:0000256" key="3">
    <source>
        <dbReference type="ARBA" id="ARBA00022448"/>
    </source>
</evidence>
<dbReference type="InterPro" id="IPR027417">
    <property type="entry name" value="P-loop_NTPase"/>
</dbReference>
<dbReference type="RefSeq" id="WP_066415774.1">
    <property type="nucleotide sequence ID" value="NZ_CP018866.1"/>
</dbReference>
<keyword evidence="13" id="KW-1185">Reference proteome</keyword>
<gene>
    <name evidence="12" type="ORF">BC6307_09715</name>
</gene>
<evidence type="ECO:0000259" key="11">
    <source>
        <dbReference type="Pfam" id="PF22919"/>
    </source>
</evidence>
<comment type="similarity">
    <text evidence="2">Belongs to the ATPase alpha/beta chains family.</text>
</comment>
<sequence length="348" mass="38779">MENLKLNVPLLRKRVPNLTSAARAVGLRPATVSNLCTGKIPVGRAEVRTIVALASLAKCSLDELIIREDSIEMLETGIKVVDLFAPIVKGGTVGLVARPGMGQLVVLAELFHNLKQNGYRTILQKPEGIYPELQDLYPLVDILSNSINETHEVIVNSSNSNNHILFATDREHVLTGETFELQERLEQEGISNVTTILLDLKGEVMDEEMPYGPLETVWHFDADLAARFKFPAVNPIYSTSSILEGAYIDQNHLSVQQRAKKLLRRYRELRALVQVRGNQAIPISEKETYERGEKLEAYLTQPFFVAEEHTKVKGQSVSLQEVIQDVQTIISGGADGRRVEDVTFVGRL</sequence>
<organism evidence="12 13">
    <name type="scientific">Sutcliffiella cohnii</name>
    <dbReference type="NCBI Taxonomy" id="33932"/>
    <lineage>
        <taxon>Bacteria</taxon>
        <taxon>Bacillati</taxon>
        <taxon>Bacillota</taxon>
        <taxon>Bacilli</taxon>
        <taxon>Bacillales</taxon>
        <taxon>Bacillaceae</taxon>
        <taxon>Sutcliffiella</taxon>
    </lineage>
</organism>
<feature type="domain" description="ATP synthase A/B type C-terminal" evidence="11">
    <location>
        <begin position="247"/>
        <end position="322"/>
    </location>
</feature>
<protein>
    <recommendedName>
        <fullName evidence="11">ATP synthase A/B type C-terminal domain-containing protein</fullName>
    </recommendedName>
</protein>
<accession>A0A223KQC9</accession>
<keyword evidence="9" id="KW-0139">CF(1)</keyword>
<dbReference type="STRING" id="1314751.GCA_001591425_02157"/>
<reference evidence="12 13" key="1">
    <citation type="submission" date="2016-12" db="EMBL/GenBank/DDBJ databases">
        <title>The whole genome sequencing and assembly of Bacillus cohnii DSM 6307T strain.</title>
        <authorList>
            <person name="Lee Y.-J."/>
            <person name="Yi H."/>
            <person name="Bahn Y.-S."/>
            <person name="Kim J.F."/>
            <person name="Lee D.-W."/>
        </authorList>
    </citation>
    <scope>NUCLEOTIDE SEQUENCE [LARGE SCALE GENOMIC DNA]</scope>
    <source>
        <strain evidence="12 13">DSM 6307</strain>
    </source>
</reference>
<keyword evidence="5" id="KW-0067">ATP-binding</keyword>
<evidence type="ECO:0000256" key="2">
    <source>
        <dbReference type="ARBA" id="ARBA00008936"/>
    </source>
</evidence>
<keyword evidence="8" id="KW-0472">Membrane</keyword>
<evidence type="ECO:0000256" key="10">
    <source>
        <dbReference type="ARBA" id="ARBA00023310"/>
    </source>
</evidence>
<dbReference type="SUPFAM" id="SSF52540">
    <property type="entry name" value="P-loop containing nucleoside triphosphate hydrolases"/>
    <property type="match status" value="1"/>
</dbReference>
<keyword evidence="4" id="KW-0547">Nucleotide-binding</keyword>
<proteinExistence type="inferred from homology"/>
<evidence type="ECO:0000256" key="4">
    <source>
        <dbReference type="ARBA" id="ARBA00022741"/>
    </source>
</evidence>
<dbReference type="GO" id="GO:0046933">
    <property type="term" value="F:proton-transporting ATP synthase activity, rotational mechanism"/>
    <property type="evidence" value="ECO:0007669"/>
    <property type="project" value="TreeGrafter"/>
</dbReference>
<dbReference type="InterPro" id="IPR020003">
    <property type="entry name" value="ATPase_a/bsu_AS"/>
</dbReference>
<name>A0A223KQC9_9BACI</name>
<dbReference type="InterPro" id="IPR055190">
    <property type="entry name" value="ATP-synt_VA_C"/>
</dbReference>
<keyword evidence="10" id="KW-0066">ATP synthesis</keyword>
<dbReference type="AlphaFoldDB" id="A0A223KQC9"/>
<evidence type="ECO:0000256" key="9">
    <source>
        <dbReference type="ARBA" id="ARBA00023196"/>
    </source>
</evidence>
<comment type="subcellular location">
    <subcellularLocation>
        <location evidence="1">Membrane</location>
    </subcellularLocation>
</comment>
<dbReference type="EMBL" id="CP018866">
    <property type="protein sequence ID" value="AST91538.1"/>
    <property type="molecule type" value="Genomic_DNA"/>
</dbReference>
<keyword evidence="7" id="KW-0406">Ion transport</keyword>